<dbReference type="Proteomes" id="UP001214094">
    <property type="component" value="Chromosome"/>
</dbReference>
<dbReference type="InterPro" id="IPR016181">
    <property type="entry name" value="Acyl_CoA_acyltransferase"/>
</dbReference>
<accession>A0ABY8HJ39</accession>
<sequence>MLTPIIDILLEDPNRDDLSGIVAPLDAYNDAHSGMVDLPGFAIVLRDPETKVATGGLYATDGYGWGFIRYLAVPDEYRGQGLGRRLVEEAEKIARQRGYVGLWLDTFEFQARPFYEKLGFEVFGELEGGDGAIARYFLKKRF</sequence>
<dbReference type="PANTHER" id="PTHR13947:SF37">
    <property type="entry name" value="LD18367P"/>
    <property type="match status" value="1"/>
</dbReference>
<evidence type="ECO:0000259" key="2">
    <source>
        <dbReference type="PROSITE" id="PS51186"/>
    </source>
</evidence>
<dbReference type="RefSeq" id="WP_034791210.1">
    <property type="nucleotide sequence ID" value="NZ_CP015880.1"/>
</dbReference>
<dbReference type="Pfam" id="PF00583">
    <property type="entry name" value="Acetyltransf_1"/>
    <property type="match status" value="1"/>
</dbReference>
<name>A0ABY8HJ39_ENSAD</name>
<dbReference type="GeneID" id="29518884"/>
<dbReference type="InterPro" id="IPR050769">
    <property type="entry name" value="NAT_camello-type"/>
</dbReference>
<dbReference type="EMBL" id="CP121308">
    <property type="protein sequence ID" value="WFP92136.1"/>
    <property type="molecule type" value="Genomic_DNA"/>
</dbReference>
<evidence type="ECO:0000313" key="4">
    <source>
        <dbReference type="Proteomes" id="UP001214094"/>
    </source>
</evidence>
<dbReference type="CDD" id="cd04301">
    <property type="entry name" value="NAT_SF"/>
    <property type="match status" value="1"/>
</dbReference>
<organism evidence="3 4">
    <name type="scientific">Ensifer adhaerens</name>
    <name type="common">Sinorhizobium morelense</name>
    <dbReference type="NCBI Taxonomy" id="106592"/>
    <lineage>
        <taxon>Bacteria</taxon>
        <taxon>Pseudomonadati</taxon>
        <taxon>Pseudomonadota</taxon>
        <taxon>Alphaproteobacteria</taxon>
        <taxon>Hyphomicrobiales</taxon>
        <taxon>Rhizobiaceae</taxon>
        <taxon>Sinorhizobium/Ensifer group</taxon>
        <taxon>Ensifer</taxon>
    </lineage>
</organism>
<protein>
    <submittedName>
        <fullName evidence="3">GNAT family N-acetyltransferase</fullName>
    </submittedName>
</protein>
<dbReference type="PANTHER" id="PTHR13947">
    <property type="entry name" value="GNAT FAMILY N-ACETYLTRANSFERASE"/>
    <property type="match status" value="1"/>
</dbReference>
<reference evidence="3 4" key="1">
    <citation type="submission" date="2023-03" db="EMBL/GenBank/DDBJ databases">
        <title>Comparative genome and transcriptome analysis combination mining strategies for increasing vitamin B12 production of Ensifer adhaerens strain.</title>
        <authorList>
            <person name="Yongheng L."/>
        </authorList>
    </citation>
    <scope>NUCLEOTIDE SEQUENCE [LARGE SCALE GENOMIC DNA]</scope>
    <source>
        <strain evidence="3 4">Casida A-T305</strain>
    </source>
</reference>
<dbReference type="Gene3D" id="3.40.630.30">
    <property type="match status" value="1"/>
</dbReference>
<evidence type="ECO:0000313" key="3">
    <source>
        <dbReference type="EMBL" id="WFP92136.1"/>
    </source>
</evidence>
<evidence type="ECO:0000256" key="1">
    <source>
        <dbReference type="ARBA" id="ARBA00022679"/>
    </source>
</evidence>
<keyword evidence="1" id="KW-0808">Transferase</keyword>
<proteinExistence type="predicted"/>
<dbReference type="SUPFAM" id="SSF55729">
    <property type="entry name" value="Acyl-CoA N-acyltransferases (Nat)"/>
    <property type="match status" value="1"/>
</dbReference>
<dbReference type="PROSITE" id="PS51186">
    <property type="entry name" value="GNAT"/>
    <property type="match status" value="1"/>
</dbReference>
<keyword evidence="4" id="KW-1185">Reference proteome</keyword>
<feature type="domain" description="N-acetyltransferase" evidence="2">
    <location>
        <begin position="8"/>
        <end position="142"/>
    </location>
</feature>
<dbReference type="InterPro" id="IPR000182">
    <property type="entry name" value="GNAT_dom"/>
</dbReference>
<gene>
    <name evidence="3" type="ORF">P4B07_07205</name>
</gene>